<dbReference type="STRING" id="1298598.JCM21714_57"/>
<keyword evidence="1" id="KW-0472">Membrane</keyword>
<protein>
    <submittedName>
        <fullName evidence="2">Uncharacterized protein</fullName>
    </submittedName>
</protein>
<keyword evidence="1" id="KW-1133">Transmembrane helix</keyword>
<proteinExistence type="predicted"/>
<keyword evidence="1" id="KW-0812">Transmembrane</keyword>
<accession>W4VCH1</accession>
<feature type="transmembrane region" description="Helical" evidence="1">
    <location>
        <begin position="7"/>
        <end position="23"/>
    </location>
</feature>
<comment type="caution">
    <text evidence="2">The sequence shown here is derived from an EMBL/GenBank/DDBJ whole genome shotgun (WGS) entry which is preliminary data.</text>
</comment>
<keyword evidence="3" id="KW-1185">Reference proteome</keyword>
<evidence type="ECO:0000313" key="3">
    <source>
        <dbReference type="Proteomes" id="UP000019102"/>
    </source>
</evidence>
<organism evidence="2 3">
    <name type="scientific">Gracilibacillus boraciitolerans JCM 21714</name>
    <dbReference type="NCBI Taxonomy" id="1298598"/>
    <lineage>
        <taxon>Bacteria</taxon>
        <taxon>Bacillati</taxon>
        <taxon>Bacillota</taxon>
        <taxon>Bacilli</taxon>
        <taxon>Bacillales</taxon>
        <taxon>Bacillaceae</taxon>
        <taxon>Gracilibacillus</taxon>
    </lineage>
</organism>
<sequence>MSWLIKNWYILLIAIAIVIWLTVEPTAENLEQSSIDLTEETDLGNTIEEEIEEPKKLIYMVDIKGAIKNPGGISSK</sequence>
<reference evidence="2 3" key="1">
    <citation type="journal article" date="2014" name="Genome Announc.">
        <title>Draft Genome Sequence of the Boron-Tolerant and Moderately Halotolerant Bacterium Gracilibacillus boraciitolerans JCM 21714T.</title>
        <authorList>
            <person name="Ahmed I."/>
            <person name="Oshima K."/>
            <person name="Suda W."/>
            <person name="Kitamura K."/>
            <person name="Iida T."/>
            <person name="Ohmori Y."/>
            <person name="Fujiwara T."/>
            <person name="Hattori M."/>
            <person name="Ohkuma M."/>
        </authorList>
    </citation>
    <scope>NUCLEOTIDE SEQUENCE [LARGE SCALE GENOMIC DNA]</scope>
    <source>
        <strain evidence="2 3">JCM 21714</strain>
    </source>
</reference>
<dbReference type="AlphaFoldDB" id="W4VCH1"/>
<gene>
    <name evidence="2" type="ORF">JCM21714_57</name>
</gene>
<dbReference type="EMBL" id="BAVS01000001">
    <property type="protein sequence ID" value="GAE91120.1"/>
    <property type="molecule type" value="Genomic_DNA"/>
</dbReference>
<evidence type="ECO:0000256" key="1">
    <source>
        <dbReference type="SAM" id="Phobius"/>
    </source>
</evidence>
<dbReference type="Proteomes" id="UP000019102">
    <property type="component" value="Unassembled WGS sequence"/>
</dbReference>
<evidence type="ECO:0000313" key="2">
    <source>
        <dbReference type="EMBL" id="GAE91120.1"/>
    </source>
</evidence>
<name>W4VCH1_9BACI</name>
<dbReference type="RefSeq" id="WP_052000295.1">
    <property type="nucleotide sequence ID" value="NZ_BAVS01000001.1"/>
</dbReference>